<evidence type="ECO:0000259" key="3">
    <source>
        <dbReference type="Pfam" id="PF02826"/>
    </source>
</evidence>
<proteinExistence type="predicted"/>
<dbReference type="SUPFAM" id="SSF52283">
    <property type="entry name" value="Formate/glycerate dehydrogenase catalytic domain-like"/>
    <property type="match status" value="1"/>
</dbReference>
<dbReference type="PANTHER" id="PTHR43333">
    <property type="entry name" value="2-HACID_DH_C DOMAIN-CONTAINING PROTEIN"/>
    <property type="match status" value="1"/>
</dbReference>
<keyword evidence="5" id="KW-1185">Reference proteome</keyword>
<accession>A0A5J5I3R0</accession>
<name>A0A5J5I3R0_9BACI</name>
<dbReference type="Gene3D" id="3.40.50.720">
    <property type="entry name" value="NAD(P)-binding Rossmann-like Domain"/>
    <property type="match status" value="2"/>
</dbReference>
<sequence length="316" mass="36380">MLIVSSIFPNQQLQMELRKEFPDVTFEFYEGMKAAEKSFYEAEVLITYGEDLTEKHIKQHKGLKWIMLMTAGFDKLPLKAVKEKGIMVTNVHGIHKIPMAEFTIGTMLQYVKQTKILMSNESQLVWDRNIHLEELCHKTILILGVGAIGGEIARLAKAFRMKTLGVNRSGRAVENIDELYHFNQMIHALPKADFIVSILPSTPETRYLLKKEHFNAMKQSAVFINIGRGDIVAESTLIEAMRQREIAHAYLDVFEQEPLEPNHPFWLMDNVTISPHLSSLSGRYLPRSFAIFKHNLKTYLNKKNEYINLVDLQKGY</sequence>
<protein>
    <submittedName>
        <fullName evidence="4">D-2-hydroxyacid dehydrogenase</fullName>
    </submittedName>
</protein>
<feature type="domain" description="D-isomer specific 2-hydroxyacid dehydrogenase NAD-binding" evidence="3">
    <location>
        <begin position="105"/>
        <end position="278"/>
    </location>
</feature>
<dbReference type="InterPro" id="IPR036291">
    <property type="entry name" value="NAD(P)-bd_dom_sf"/>
</dbReference>
<dbReference type="GO" id="GO:0016616">
    <property type="term" value="F:oxidoreductase activity, acting on the CH-OH group of donors, NAD or NADP as acceptor"/>
    <property type="evidence" value="ECO:0007669"/>
    <property type="project" value="InterPro"/>
</dbReference>
<dbReference type="AlphaFoldDB" id="A0A5J5I3R0"/>
<comment type="caution">
    <text evidence="4">The sequence shown here is derived from an EMBL/GenBank/DDBJ whole genome shotgun (WGS) entry which is preliminary data.</text>
</comment>
<dbReference type="SUPFAM" id="SSF51735">
    <property type="entry name" value="NAD(P)-binding Rossmann-fold domains"/>
    <property type="match status" value="1"/>
</dbReference>
<dbReference type="CDD" id="cd05300">
    <property type="entry name" value="2-Hacid_dh_1"/>
    <property type="match status" value="1"/>
</dbReference>
<dbReference type="EMBL" id="VYKL01000005">
    <property type="protein sequence ID" value="KAA9031114.1"/>
    <property type="molecule type" value="Genomic_DNA"/>
</dbReference>
<keyword evidence="1" id="KW-0560">Oxidoreductase</keyword>
<reference evidence="4 5" key="1">
    <citation type="submission" date="2019-09" db="EMBL/GenBank/DDBJ databases">
        <title>Whole genome sequences of isolates from the Mars Exploration Rovers.</title>
        <authorList>
            <person name="Seuylemezian A."/>
            <person name="Vaishampayan P."/>
        </authorList>
    </citation>
    <scope>NUCLEOTIDE SEQUENCE [LARGE SCALE GENOMIC DNA]</scope>
    <source>
        <strain evidence="4 5">MER_TA_151</strain>
    </source>
</reference>
<gene>
    <name evidence="4" type="ORF">F4V44_01385</name>
</gene>
<dbReference type="Proteomes" id="UP000326671">
    <property type="component" value="Unassembled WGS sequence"/>
</dbReference>
<dbReference type="GO" id="GO:0051287">
    <property type="term" value="F:NAD binding"/>
    <property type="evidence" value="ECO:0007669"/>
    <property type="project" value="InterPro"/>
</dbReference>
<evidence type="ECO:0000313" key="4">
    <source>
        <dbReference type="EMBL" id="KAA9031114.1"/>
    </source>
</evidence>
<dbReference type="RefSeq" id="WP_150438199.1">
    <property type="nucleotide sequence ID" value="NZ_VYKL01000005.1"/>
</dbReference>
<dbReference type="Pfam" id="PF02826">
    <property type="entry name" value="2-Hacid_dh_C"/>
    <property type="match status" value="1"/>
</dbReference>
<dbReference type="OrthoDB" id="9805416at2"/>
<evidence type="ECO:0000313" key="5">
    <source>
        <dbReference type="Proteomes" id="UP000326671"/>
    </source>
</evidence>
<dbReference type="InterPro" id="IPR006140">
    <property type="entry name" value="D-isomer_DH_NAD-bd"/>
</dbReference>
<dbReference type="PANTHER" id="PTHR43333:SF1">
    <property type="entry name" value="D-ISOMER SPECIFIC 2-HYDROXYACID DEHYDROGENASE NAD-BINDING DOMAIN-CONTAINING PROTEIN"/>
    <property type="match status" value="1"/>
</dbReference>
<evidence type="ECO:0000256" key="1">
    <source>
        <dbReference type="ARBA" id="ARBA00023002"/>
    </source>
</evidence>
<organism evidence="4 5">
    <name type="scientific">Niallia endozanthoxylica</name>
    <dbReference type="NCBI Taxonomy" id="2036016"/>
    <lineage>
        <taxon>Bacteria</taxon>
        <taxon>Bacillati</taxon>
        <taxon>Bacillota</taxon>
        <taxon>Bacilli</taxon>
        <taxon>Bacillales</taxon>
        <taxon>Bacillaceae</taxon>
        <taxon>Niallia</taxon>
    </lineage>
</organism>
<evidence type="ECO:0000256" key="2">
    <source>
        <dbReference type="ARBA" id="ARBA00023027"/>
    </source>
</evidence>
<keyword evidence="2" id="KW-0520">NAD</keyword>